<accession>A0A5J4TYG0</accession>
<reference evidence="2 3" key="1">
    <citation type="submission" date="2019-03" db="EMBL/GenBank/DDBJ databases">
        <title>Single cell metagenomics reveals metabolic interactions within the superorganism composed of flagellate Streblomastix strix and complex community of Bacteroidetes bacteria on its surface.</title>
        <authorList>
            <person name="Treitli S.C."/>
            <person name="Kolisko M."/>
            <person name="Husnik F."/>
            <person name="Keeling P."/>
            <person name="Hampl V."/>
        </authorList>
    </citation>
    <scope>NUCLEOTIDE SEQUENCE [LARGE SCALE GENOMIC DNA]</scope>
    <source>
        <strain evidence="2">ST1C</strain>
    </source>
</reference>
<dbReference type="AlphaFoldDB" id="A0A5J4TYG0"/>
<feature type="non-terminal residue" evidence="2">
    <location>
        <position position="1"/>
    </location>
</feature>
<dbReference type="EMBL" id="SNRW01023270">
    <property type="protein sequence ID" value="KAA6363148.1"/>
    <property type="molecule type" value="Genomic_DNA"/>
</dbReference>
<dbReference type="Proteomes" id="UP000324800">
    <property type="component" value="Unassembled WGS sequence"/>
</dbReference>
<evidence type="ECO:0000313" key="2">
    <source>
        <dbReference type="EMBL" id="KAA6363148.1"/>
    </source>
</evidence>
<evidence type="ECO:0000313" key="3">
    <source>
        <dbReference type="Proteomes" id="UP000324800"/>
    </source>
</evidence>
<feature type="region of interest" description="Disordered" evidence="1">
    <location>
        <begin position="1"/>
        <end position="45"/>
    </location>
</feature>
<gene>
    <name evidence="2" type="ORF">EZS28_041325</name>
</gene>
<name>A0A5J4TYG0_9EUKA</name>
<organism evidence="2 3">
    <name type="scientific">Streblomastix strix</name>
    <dbReference type="NCBI Taxonomy" id="222440"/>
    <lineage>
        <taxon>Eukaryota</taxon>
        <taxon>Metamonada</taxon>
        <taxon>Preaxostyla</taxon>
        <taxon>Oxymonadida</taxon>
        <taxon>Streblomastigidae</taxon>
        <taxon>Streblomastix</taxon>
    </lineage>
</organism>
<comment type="caution">
    <text evidence="2">The sequence shown here is derived from an EMBL/GenBank/DDBJ whole genome shotgun (WGS) entry which is preliminary data.</text>
</comment>
<evidence type="ECO:0000256" key="1">
    <source>
        <dbReference type="SAM" id="MobiDB-lite"/>
    </source>
</evidence>
<protein>
    <submittedName>
        <fullName evidence="2">Uncharacterized protein</fullName>
    </submittedName>
</protein>
<feature type="compositionally biased region" description="Acidic residues" evidence="1">
    <location>
        <begin position="8"/>
        <end position="17"/>
    </location>
</feature>
<proteinExistence type="predicted"/>
<sequence length="124" mass="13883">QLIKPSEEQFEEEDGNDDYVSISPQPELAKPSEEQFEEEGGNDDYVSISPQLELIKPSEEQLEEEGGNEEIEALLINKGRKKFDDDSVNVRAIRAKEIIKFGSCLRLNMCSPLSHKDKSIGGVS</sequence>